<gene>
    <name evidence="1" type="ORF">BC936DRAFT_140361</name>
</gene>
<name>A0A433DH08_9FUNG</name>
<sequence length="62" mass="7201">MIRKKSTPCIQRHIFVKFYAPRTQNRNGFWAKIFGANPIHPMYAFSAQRSPARPPQPRGTET</sequence>
<comment type="caution">
    <text evidence="1">The sequence shown here is derived from an EMBL/GenBank/DDBJ whole genome shotgun (WGS) entry which is preliminary data.</text>
</comment>
<evidence type="ECO:0000313" key="1">
    <source>
        <dbReference type="EMBL" id="RUP50089.1"/>
    </source>
</evidence>
<dbReference type="EMBL" id="RBNI01001689">
    <property type="protein sequence ID" value="RUP50089.1"/>
    <property type="molecule type" value="Genomic_DNA"/>
</dbReference>
<proteinExistence type="predicted"/>
<reference evidence="1 2" key="1">
    <citation type="journal article" date="2018" name="New Phytol.">
        <title>Phylogenomics of Endogonaceae and evolution of mycorrhizas within Mucoromycota.</title>
        <authorList>
            <person name="Chang Y."/>
            <person name="Desiro A."/>
            <person name="Na H."/>
            <person name="Sandor L."/>
            <person name="Lipzen A."/>
            <person name="Clum A."/>
            <person name="Barry K."/>
            <person name="Grigoriev I.V."/>
            <person name="Martin F.M."/>
            <person name="Stajich J.E."/>
            <person name="Smith M.E."/>
            <person name="Bonito G."/>
            <person name="Spatafora J.W."/>
        </authorList>
    </citation>
    <scope>NUCLEOTIDE SEQUENCE [LARGE SCALE GENOMIC DNA]</scope>
    <source>
        <strain evidence="1 2">GMNB39</strain>
    </source>
</reference>
<protein>
    <submittedName>
        <fullName evidence="1">Uncharacterized protein</fullName>
    </submittedName>
</protein>
<evidence type="ECO:0000313" key="2">
    <source>
        <dbReference type="Proteomes" id="UP000268093"/>
    </source>
</evidence>
<organism evidence="1 2">
    <name type="scientific">Jimgerdemannia flammicorona</name>
    <dbReference type="NCBI Taxonomy" id="994334"/>
    <lineage>
        <taxon>Eukaryota</taxon>
        <taxon>Fungi</taxon>
        <taxon>Fungi incertae sedis</taxon>
        <taxon>Mucoromycota</taxon>
        <taxon>Mucoromycotina</taxon>
        <taxon>Endogonomycetes</taxon>
        <taxon>Endogonales</taxon>
        <taxon>Endogonaceae</taxon>
        <taxon>Jimgerdemannia</taxon>
    </lineage>
</organism>
<accession>A0A433DH08</accession>
<dbReference type="AlphaFoldDB" id="A0A433DH08"/>
<keyword evidence="2" id="KW-1185">Reference proteome</keyword>
<dbReference type="Proteomes" id="UP000268093">
    <property type="component" value="Unassembled WGS sequence"/>
</dbReference>